<feature type="domain" description="Response regulatory" evidence="7">
    <location>
        <begin position="3"/>
        <end position="118"/>
    </location>
</feature>
<organism evidence="8 9">
    <name type="scientific">Pseudomonas schmalbachii</name>
    <dbReference type="NCBI Taxonomy" id="2816993"/>
    <lineage>
        <taxon>Bacteria</taxon>
        <taxon>Pseudomonadati</taxon>
        <taxon>Pseudomonadota</taxon>
        <taxon>Gammaproteobacteria</taxon>
        <taxon>Pseudomonadales</taxon>
        <taxon>Pseudomonadaceae</taxon>
        <taxon>Pseudomonas</taxon>
    </lineage>
</organism>
<dbReference type="PROSITE" id="PS50110">
    <property type="entry name" value="RESPONSE_REGULATORY"/>
    <property type="match status" value="1"/>
</dbReference>
<dbReference type="SUPFAM" id="SSF52172">
    <property type="entry name" value="CheY-like"/>
    <property type="match status" value="1"/>
</dbReference>
<dbReference type="InterPro" id="IPR011006">
    <property type="entry name" value="CheY-like_superfamily"/>
</dbReference>
<dbReference type="Gene3D" id="1.10.10.10">
    <property type="entry name" value="Winged helix-like DNA-binding domain superfamily/Winged helix DNA-binding domain"/>
    <property type="match status" value="1"/>
</dbReference>
<reference evidence="8 9" key="1">
    <citation type="submission" date="2020-12" db="EMBL/GenBank/DDBJ databases">
        <title>Pseudomonas schmalbachii sp. nov. isolated from millipede gut.</title>
        <authorList>
            <person name="Shelomi M."/>
        </authorList>
    </citation>
    <scope>NUCLEOTIDE SEQUENCE [LARGE SCALE GENOMIC DNA]</scope>
    <source>
        <strain evidence="8 9">Milli4</strain>
    </source>
</reference>
<dbReference type="EMBL" id="JAELYA010000007">
    <property type="protein sequence ID" value="MBO3277030.1"/>
    <property type="molecule type" value="Genomic_DNA"/>
</dbReference>
<evidence type="ECO:0000256" key="4">
    <source>
        <dbReference type="ARBA" id="ARBA00023163"/>
    </source>
</evidence>
<accession>A0ABS3TTP4</accession>
<dbReference type="InterPro" id="IPR016032">
    <property type="entry name" value="Sig_transdc_resp-reg_C-effctor"/>
</dbReference>
<evidence type="ECO:0000256" key="1">
    <source>
        <dbReference type="ARBA" id="ARBA00022553"/>
    </source>
</evidence>
<dbReference type="PROSITE" id="PS00622">
    <property type="entry name" value="HTH_LUXR_1"/>
    <property type="match status" value="1"/>
</dbReference>
<dbReference type="SMART" id="SM00448">
    <property type="entry name" value="REC"/>
    <property type="match status" value="1"/>
</dbReference>
<dbReference type="PRINTS" id="PR00038">
    <property type="entry name" value="HTHLUXR"/>
</dbReference>
<sequence length="206" mass="21984">MRKVLVVDDQPLVCLAIRELVEGMGHEVVGEASNGRDALAMAESLKPDLVILEPAISSLEGLDVLHRLASLKRPLDVLVFTGESGGGLALRCIQAGAAGFVCKQCGLDQLKSAIFAAISGYSVFPNLVGRLVVNSGKSINEYVLPITSREAAILRLLAGGASYRHISDALGISIKTVSAHKRNMERKLDVQSMAELLEMARSYSLV</sequence>
<dbReference type="InterPro" id="IPR036388">
    <property type="entry name" value="WH-like_DNA-bd_sf"/>
</dbReference>
<dbReference type="CDD" id="cd06170">
    <property type="entry name" value="LuxR_C_like"/>
    <property type="match status" value="1"/>
</dbReference>
<dbReference type="RefSeq" id="WP_208315228.1">
    <property type="nucleotide sequence ID" value="NZ_JAELYA010000007.1"/>
</dbReference>
<keyword evidence="9" id="KW-1185">Reference proteome</keyword>
<evidence type="ECO:0000259" key="6">
    <source>
        <dbReference type="PROSITE" id="PS50043"/>
    </source>
</evidence>
<comment type="caution">
    <text evidence="8">The sequence shown here is derived from an EMBL/GenBank/DDBJ whole genome shotgun (WGS) entry which is preliminary data.</text>
</comment>
<dbReference type="InterPro" id="IPR058245">
    <property type="entry name" value="NreC/VraR/RcsB-like_REC"/>
</dbReference>
<comment type="caution">
    <text evidence="5">Lacks conserved residue(s) required for the propagation of feature annotation.</text>
</comment>
<dbReference type="InterPro" id="IPR001789">
    <property type="entry name" value="Sig_transdc_resp-reg_receiver"/>
</dbReference>
<feature type="domain" description="HTH luxR-type" evidence="6">
    <location>
        <begin position="139"/>
        <end position="204"/>
    </location>
</feature>
<dbReference type="PANTHER" id="PTHR43214">
    <property type="entry name" value="TWO-COMPONENT RESPONSE REGULATOR"/>
    <property type="match status" value="1"/>
</dbReference>
<dbReference type="InterPro" id="IPR000792">
    <property type="entry name" value="Tscrpt_reg_LuxR_C"/>
</dbReference>
<evidence type="ECO:0000256" key="2">
    <source>
        <dbReference type="ARBA" id="ARBA00023015"/>
    </source>
</evidence>
<dbReference type="Pfam" id="PF00196">
    <property type="entry name" value="GerE"/>
    <property type="match status" value="1"/>
</dbReference>
<evidence type="ECO:0000313" key="9">
    <source>
        <dbReference type="Proteomes" id="UP000669060"/>
    </source>
</evidence>
<dbReference type="SMART" id="SM00421">
    <property type="entry name" value="HTH_LUXR"/>
    <property type="match status" value="1"/>
</dbReference>
<dbReference type="PROSITE" id="PS50043">
    <property type="entry name" value="HTH_LUXR_2"/>
    <property type="match status" value="1"/>
</dbReference>
<proteinExistence type="predicted"/>
<dbReference type="CDD" id="cd17535">
    <property type="entry name" value="REC_NarL-like"/>
    <property type="match status" value="1"/>
</dbReference>
<name>A0ABS3TTP4_9PSED</name>
<dbReference type="InterPro" id="IPR039420">
    <property type="entry name" value="WalR-like"/>
</dbReference>
<dbReference type="Gene3D" id="3.40.50.2300">
    <property type="match status" value="1"/>
</dbReference>
<evidence type="ECO:0000259" key="7">
    <source>
        <dbReference type="PROSITE" id="PS50110"/>
    </source>
</evidence>
<keyword evidence="3" id="KW-0238">DNA-binding</keyword>
<dbReference type="Proteomes" id="UP000669060">
    <property type="component" value="Unassembled WGS sequence"/>
</dbReference>
<dbReference type="PANTHER" id="PTHR43214:SF41">
    <property type="entry name" value="NITRATE_NITRITE RESPONSE REGULATOR PROTEIN NARP"/>
    <property type="match status" value="1"/>
</dbReference>
<dbReference type="Pfam" id="PF00072">
    <property type="entry name" value="Response_reg"/>
    <property type="match status" value="1"/>
</dbReference>
<keyword evidence="4" id="KW-0804">Transcription</keyword>
<keyword evidence="1" id="KW-0597">Phosphoprotein</keyword>
<evidence type="ECO:0000313" key="8">
    <source>
        <dbReference type="EMBL" id="MBO3277030.1"/>
    </source>
</evidence>
<evidence type="ECO:0000256" key="5">
    <source>
        <dbReference type="PROSITE-ProRule" id="PRU00169"/>
    </source>
</evidence>
<dbReference type="SUPFAM" id="SSF46894">
    <property type="entry name" value="C-terminal effector domain of the bipartite response regulators"/>
    <property type="match status" value="1"/>
</dbReference>
<evidence type="ECO:0000256" key="3">
    <source>
        <dbReference type="ARBA" id="ARBA00023125"/>
    </source>
</evidence>
<keyword evidence="2" id="KW-0805">Transcription regulation</keyword>
<protein>
    <submittedName>
        <fullName evidence="8">Response regulator transcription factor</fullName>
    </submittedName>
</protein>
<gene>
    <name evidence="8" type="ORF">JFY56_17550</name>
</gene>